<accession>D4P7Y5</accession>
<protein>
    <submittedName>
        <fullName evidence="1">Gp10</fullName>
    </submittedName>
</protein>
<sequence>MALIDTYRDHEIHVIRKRNPQGTRNFHVKINGKLVWEQATEPSESEIDTYRAYIDDAIRRPGAYAFSR</sequence>
<dbReference type="Proteomes" id="UP000001504">
    <property type="component" value="Segment"/>
</dbReference>
<keyword evidence="2" id="KW-1185">Reference proteome</keyword>
<name>D4P7Y5_9CAUD</name>
<evidence type="ECO:0000313" key="1">
    <source>
        <dbReference type="EMBL" id="ADD81115.1"/>
    </source>
</evidence>
<reference evidence="1 2" key="1">
    <citation type="journal article" date="2011" name="Appl. Environ. Microbiol.">
        <title>Genomic and functional analyses of Rhodococcus equi phages ReqiPepy6, ReqiPoco6, ReqiPine5, and ReqiDocB7.</title>
        <authorList>
            <person name="Summer E.J."/>
            <person name="Liu M."/>
            <person name="Gill J.J."/>
            <person name="Grant M."/>
            <person name="Chan-Cortes T.N."/>
            <person name="Ferguson L."/>
            <person name="Janes C."/>
            <person name="Lange K."/>
            <person name="Bertoli M."/>
            <person name="Moore C."/>
            <person name="Orchard R.C."/>
            <person name="Cohen N."/>
            <person name="Young R."/>
        </authorList>
    </citation>
    <scope>NUCLEOTIDE SEQUENCE [LARGE SCALE GENOMIC DNA]</scope>
</reference>
<proteinExistence type="predicted"/>
<gene>
    <name evidence="1" type="ORF">ReqiPine5gene10</name>
</gene>
<dbReference type="EMBL" id="GU580943">
    <property type="protein sequence ID" value="ADD81115.1"/>
    <property type="molecule type" value="Genomic_DNA"/>
</dbReference>
<organism evidence="1 2">
    <name type="scientific">Rhodococcus phage ReqiPine5</name>
    <dbReference type="NCBI Taxonomy" id="691963"/>
    <lineage>
        <taxon>Viruses</taxon>
        <taxon>Duplodnaviria</taxon>
        <taxon>Heunggongvirae</taxon>
        <taxon>Uroviricota</taxon>
        <taxon>Caudoviricetes</taxon>
        <taxon>Caudoviricetes incertae sedis</taxon>
        <taxon>Reqipinevirus</taxon>
        <taxon>Reqipinevirus reqipine5</taxon>
    </lineage>
</organism>
<dbReference type="RefSeq" id="YP_009016191.1">
    <property type="nucleotide sequence ID" value="NC_023722.1"/>
</dbReference>
<evidence type="ECO:0000313" key="2">
    <source>
        <dbReference type="Proteomes" id="UP000001504"/>
    </source>
</evidence>
<dbReference type="KEGG" id="vg:18564121"/>
<dbReference type="GeneID" id="18564121"/>